<dbReference type="AlphaFoldDB" id="A0A077MCP5"/>
<sequence length="421" mass="40555">MLAAGSGAATARDSTAAISAHVDDYLGPTFGATELYAGPVAKTAILASAVTGDPSSFGGHDLVADLQSLETADGRYADHTAYGDTSNTFTQALGLIALSRTASKPSVNAVNYLLAQQCSDDGFRMFPGDGACVSDPDATSLAVVALAAVGGQDGAQDAAALHLSAAQEPSGGVVGGSGTSGVNANTTGLAAMAWRSAGRTAEADAAADFLRSVQLGCDAPATVRGAVAYDPQTYAALVAAGSHAVASDQERRATAQALLGLGSAGLATVAIAGVTEGADGCAGPTETSTSTSTSSSTTATTGSTPVATITHTVTATVTQTATSTVTAAPAAVTHTETATATRTVTSSQPATPSASESSSPASTSARAASSSAPSASVSATAAVTPGAAEPGTSTAALVAAGAFVLAGAAGATVILRRGRSH</sequence>
<dbReference type="InterPro" id="IPR008930">
    <property type="entry name" value="Terpenoid_cyclase/PrenylTrfase"/>
</dbReference>
<gene>
    <name evidence="3" type="ORF">BN13_180001</name>
</gene>
<organism evidence="3 4">
    <name type="scientific">Nostocoides jenkinsii Ben 74</name>
    <dbReference type="NCBI Taxonomy" id="1193518"/>
    <lineage>
        <taxon>Bacteria</taxon>
        <taxon>Bacillati</taxon>
        <taxon>Actinomycetota</taxon>
        <taxon>Actinomycetes</taxon>
        <taxon>Micrococcales</taxon>
        <taxon>Intrasporangiaceae</taxon>
        <taxon>Nostocoides</taxon>
    </lineage>
</organism>
<feature type="region of interest" description="Disordered" evidence="1">
    <location>
        <begin position="279"/>
        <end position="303"/>
    </location>
</feature>
<keyword evidence="2" id="KW-0472">Membrane</keyword>
<keyword evidence="2" id="KW-1133">Transmembrane helix</keyword>
<accession>A0A077MCP5</accession>
<reference evidence="3 4" key="1">
    <citation type="journal article" date="2013" name="ISME J.">
        <title>A metabolic model for members of the genus Tetrasphaera involved in enhanced biological phosphorus removal.</title>
        <authorList>
            <person name="Kristiansen R."/>
            <person name="Nguyen H.T.T."/>
            <person name="Saunders A.M."/>
            <person name="Nielsen J.L."/>
            <person name="Wimmer R."/>
            <person name="Le V.Q."/>
            <person name="McIlroy S.J."/>
            <person name="Petrovski S."/>
            <person name="Seviour R.J."/>
            <person name="Calteau A."/>
            <person name="Nielsen K.L."/>
            <person name="Nielsen P.H."/>
        </authorList>
    </citation>
    <scope>NUCLEOTIDE SEQUENCE [LARGE SCALE GENOMIC DNA]</scope>
    <source>
        <strain evidence="3 4">Ben 74</strain>
    </source>
</reference>
<dbReference type="EMBL" id="CAJC01000090">
    <property type="protein sequence ID" value="CCI52478.1"/>
    <property type="molecule type" value="Genomic_DNA"/>
</dbReference>
<dbReference type="OrthoDB" id="4842970at2"/>
<feature type="transmembrane region" description="Helical" evidence="2">
    <location>
        <begin position="395"/>
        <end position="415"/>
    </location>
</feature>
<feature type="compositionally biased region" description="Low complexity" evidence="1">
    <location>
        <begin position="285"/>
        <end position="303"/>
    </location>
</feature>
<evidence type="ECO:0000313" key="3">
    <source>
        <dbReference type="EMBL" id="CCI52478.1"/>
    </source>
</evidence>
<evidence type="ECO:0000256" key="2">
    <source>
        <dbReference type="SAM" id="Phobius"/>
    </source>
</evidence>
<keyword evidence="4" id="KW-1185">Reference proteome</keyword>
<keyword evidence="2" id="KW-0812">Transmembrane</keyword>
<evidence type="ECO:0000256" key="1">
    <source>
        <dbReference type="SAM" id="MobiDB-lite"/>
    </source>
</evidence>
<comment type="caution">
    <text evidence="3">The sequence shown here is derived from an EMBL/GenBank/DDBJ whole genome shotgun (WGS) entry which is preliminary data.</text>
</comment>
<name>A0A077MCP5_9MICO</name>
<evidence type="ECO:0000313" key="4">
    <source>
        <dbReference type="Proteomes" id="UP000035720"/>
    </source>
</evidence>
<dbReference type="SUPFAM" id="SSF48239">
    <property type="entry name" value="Terpenoid cyclases/Protein prenyltransferases"/>
    <property type="match status" value="1"/>
</dbReference>
<proteinExistence type="predicted"/>
<feature type="region of interest" description="Disordered" evidence="1">
    <location>
        <begin position="323"/>
        <end position="376"/>
    </location>
</feature>
<protein>
    <submittedName>
        <fullName evidence="3">Putative LPXTG-motif cell wall anchor domain protein</fullName>
    </submittedName>
</protein>
<dbReference type="Gene3D" id="1.50.10.20">
    <property type="match status" value="1"/>
</dbReference>
<dbReference type="STRING" id="1193518.BN13_180001"/>
<dbReference type="Proteomes" id="UP000035720">
    <property type="component" value="Unassembled WGS sequence"/>
</dbReference>